<proteinExistence type="predicted"/>
<feature type="region of interest" description="Disordered" evidence="1">
    <location>
        <begin position="123"/>
        <end position="144"/>
    </location>
</feature>
<dbReference type="AlphaFoldDB" id="A0A0C2CPN6"/>
<protein>
    <submittedName>
        <fullName evidence="2">Uncharacterized protein</fullName>
    </submittedName>
</protein>
<sequence>MVRANERNNSDKLLSQEIPIWAGKLIDKYEKCANRMQEAMFSSFEKTDISMMSNTPAIDQNALYSMVVKVRADEGKIEEKFRRITWEQNDEASTKKFDYQALKEVVETSWDFEVIKEFSGGRITSHRFPSDQPKCERPREDNQN</sequence>
<evidence type="ECO:0000256" key="1">
    <source>
        <dbReference type="SAM" id="MobiDB-lite"/>
    </source>
</evidence>
<name>A0A0C2CPN6_9BILA</name>
<evidence type="ECO:0000313" key="2">
    <source>
        <dbReference type="EMBL" id="KIH51742.1"/>
    </source>
</evidence>
<organism evidence="2 3">
    <name type="scientific">Ancylostoma duodenale</name>
    <dbReference type="NCBI Taxonomy" id="51022"/>
    <lineage>
        <taxon>Eukaryota</taxon>
        <taxon>Metazoa</taxon>
        <taxon>Ecdysozoa</taxon>
        <taxon>Nematoda</taxon>
        <taxon>Chromadorea</taxon>
        <taxon>Rhabditida</taxon>
        <taxon>Rhabditina</taxon>
        <taxon>Rhabditomorpha</taxon>
        <taxon>Strongyloidea</taxon>
        <taxon>Ancylostomatidae</taxon>
        <taxon>Ancylostomatinae</taxon>
        <taxon>Ancylostoma</taxon>
    </lineage>
</organism>
<accession>A0A0C2CPN6</accession>
<feature type="compositionally biased region" description="Basic and acidic residues" evidence="1">
    <location>
        <begin position="133"/>
        <end position="144"/>
    </location>
</feature>
<evidence type="ECO:0000313" key="3">
    <source>
        <dbReference type="Proteomes" id="UP000054047"/>
    </source>
</evidence>
<reference evidence="2 3" key="1">
    <citation type="submission" date="2013-12" db="EMBL/GenBank/DDBJ databases">
        <title>Draft genome of the parsitic nematode Ancylostoma duodenale.</title>
        <authorList>
            <person name="Mitreva M."/>
        </authorList>
    </citation>
    <scope>NUCLEOTIDE SEQUENCE [LARGE SCALE GENOMIC DNA]</scope>
    <source>
        <strain evidence="2 3">Zhejiang</strain>
    </source>
</reference>
<dbReference type="OrthoDB" id="5857148at2759"/>
<dbReference type="Proteomes" id="UP000054047">
    <property type="component" value="Unassembled WGS sequence"/>
</dbReference>
<gene>
    <name evidence="2" type="ORF">ANCDUO_18165</name>
</gene>
<dbReference type="EMBL" id="KN745572">
    <property type="protein sequence ID" value="KIH51742.1"/>
    <property type="molecule type" value="Genomic_DNA"/>
</dbReference>
<keyword evidence="3" id="KW-1185">Reference proteome</keyword>